<dbReference type="SUPFAM" id="SSF56672">
    <property type="entry name" value="DNA/RNA polymerases"/>
    <property type="match status" value="1"/>
</dbReference>
<sequence length="104" mass="11842">MDTQQQAFDTLREAFISAPILALWTLDRPTPIEVDASGFATGSALMQKQDDGQWHPVAFRSASMQPAERNYEIYDQEMLAIIEALKDWRNFLEGLPQPFDIIIV</sequence>
<dbReference type="FunFam" id="3.10.20.370:FF:000001">
    <property type="entry name" value="Retrovirus-related Pol polyprotein from transposon 17.6-like protein"/>
    <property type="match status" value="1"/>
</dbReference>
<keyword evidence="3" id="KW-1185">Reference proteome</keyword>
<dbReference type="AlphaFoldDB" id="A0A1Q3EKY5"/>
<comment type="caution">
    <text evidence="2">The sequence shown here is derived from an EMBL/GenBank/DDBJ whole genome shotgun (WGS) entry which is preliminary data.</text>
</comment>
<protein>
    <submittedName>
        <fullName evidence="2">DNA RNA partial</fullName>
    </submittedName>
</protein>
<accession>A0A1Q3EKY5</accession>
<dbReference type="PANTHER" id="PTHR34072">
    <property type="entry name" value="ENZYMATIC POLYPROTEIN-RELATED"/>
    <property type="match status" value="1"/>
</dbReference>
<feature type="domain" description="Reverse transcriptase/retrotransposon-derived protein RNase H-like" evidence="1">
    <location>
        <begin position="2"/>
        <end position="100"/>
    </location>
</feature>
<dbReference type="Pfam" id="PF17919">
    <property type="entry name" value="RT_RNaseH_2"/>
    <property type="match status" value="1"/>
</dbReference>
<proteinExistence type="predicted"/>
<dbReference type="CDD" id="cd09274">
    <property type="entry name" value="RNase_HI_RT_Ty3"/>
    <property type="match status" value="1"/>
</dbReference>
<dbReference type="STRING" id="5353.A0A1Q3EKY5"/>
<dbReference type="PANTHER" id="PTHR34072:SF52">
    <property type="entry name" value="RIBONUCLEASE H"/>
    <property type="match status" value="1"/>
</dbReference>
<evidence type="ECO:0000259" key="1">
    <source>
        <dbReference type="Pfam" id="PF17919"/>
    </source>
</evidence>
<dbReference type="Proteomes" id="UP000188533">
    <property type="component" value="Unassembled WGS sequence"/>
</dbReference>
<evidence type="ECO:0000313" key="2">
    <source>
        <dbReference type="EMBL" id="GAW07862.1"/>
    </source>
</evidence>
<reference evidence="2 3" key="1">
    <citation type="submission" date="2016-08" db="EMBL/GenBank/DDBJ databases">
        <authorList>
            <consortium name="Lentinula edodes genome sequencing consortium"/>
            <person name="Sakamoto Y."/>
            <person name="Nakade K."/>
            <person name="Sato S."/>
            <person name="Yoshida Y."/>
            <person name="Miyazaki K."/>
            <person name="Natsume S."/>
            <person name="Konno N."/>
        </authorList>
    </citation>
    <scope>NUCLEOTIDE SEQUENCE [LARGE SCALE GENOMIC DNA]</scope>
    <source>
        <strain evidence="2 3">NBRC 111202</strain>
    </source>
</reference>
<organism evidence="2 3">
    <name type="scientific">Lentinula edodes</name>
    <name type="common">Shiitake mushroom</name>
    <name type="synonym">Lentinus edodes</name>
    <dbReference type="NCBI Taxonomy" id="5353"/>
    <lineage>
        <taxon>Eukaryota</taxon>
        <taxon>Fungi</taxon>
        <taxon>Dikarya</taxon>
        <taxon>Basidiomycota</taxon>
        <taxon>Agaricomycotina</taxon>
        <taxon>Agaricomycetes</taxon>
        <taxon>Agaricomycetidae</taxon>
        <taxon>Agaricales</taxon>
        <taxon>Marasmiineae</taxon>
        <taxon>Omphalotaceae</taxon>
        <taxon>Lentinula</taxon>
    </lineage>
</organism>
<dbReference type="InterPro" id="IPR043502">
    <property type="entry name" value="DNA/RNA_pol_sf"/>
</dbReference>
<reference evidence="2 3" key="2">
    <citation type="submission" date="2017-02" db="EMBL/GenBank/DDBJ databases">
        <title>A genome survey and senescence transcriptome analysis in Lentinula edodes.</title>
        <authorList>
            <person name="Sakamoto Y."/>
            <person name="Nakade K."/>
            <person name="Sato S."/>
            <person name="Yoshida Y."/>
            <person name="Miyazaki K."/>
            <person name="Natsume S."/>
            <person name="Konno N."/>
        </authorList>
    </citation>
    <scope>NUCLEOTIDE SEQUENCE [LARGE SCALE GENOMIC DNA]</scope>
    <source>
        <strain evidence="2 3">NBRC 111202</strain>
    </source>
</reference>
<dbReference type="InterPro" id="IPR041577">
    <property type="entry name" value="RT_RNaseH_2"/>
</dbReference>
<dbReference type="Gene3D" id="3.10.20.370">
    <property type="match status" value="1"/>
</dbReference>
<name>A0A1Q3EKY5_LENED</name>
<evidence type="ECO:0000313" key="3">
    <source>
        <dbReference type="Proteomes" id="UP000188533"/>
    </source>
</evidence>
<gene>
    <name evidence="2" type="ORF">LENED_009882</name>
</gene>
<dbReference type="EMBL" id="BDGU01000509">
    <property type="protein sequence ID" value="GAW07862.1"/>
    <property type="molecule type" value="Genomic_DNA"/>
</dbReference>